<accession>A0A0N8H4A1</accession>
<evidence type="ECO:0000313" key="3">
    <source>
        <dbReference type="Proteomes" id="UP000050280"/>
    </source>
</evidence>
<feature type="transmembrane region" description="Helical" evidence="1">
    <location>
        <begin position="121"/>
        <end position="141"/>
    </location>
</feature>
<keyword evidence="1" id="KW-0472">Membrane</keyword>
<name>A0A0N8H4A1_9FLAO</name>
<feature type="transmembrane region" description="Helical" evidence="1">
    <location>
        <begin position="147"/>
        <end position="166"/>
    </location>
</feature>
<protein>
    <recommendedName>
        <fullName evidence="4">DUF4271 domain-containing protein</fullName>
    </recommendedName>
</protein>
<feature type="transmembrane region" description="Helical" evidence="1">
    <location>
        <begin position="80"/>
        <end position="100"/>
    </location>
</feature>
<keyword evidence="1" id="KW-0812">Transmembrane</keyword>
<evidence type="ECO:0000313" key="2">
    <source>
        <dbReference type="EMBL" id="KPM32796.1"/>
    </source>
</evidence>
<keyword evidence="3" id="KW-1185">Reference proteome</keyword>
<gene>
    <name evidence="2" type="ORF">I595_1223</name>
</gene>
<organism evidence="2 3">
    <name type="scientific">Croceitalea dokdonensis DOKDO 023</name>
    <dbReference type="NCBI Taxonomy" id="1300341"/>
    <lineage>
        <taxon>Bacteria</taxon>
        <taxon>Pseudomonadati</taxon>
        <taxon>Bacteroidota</taxon>
        <taxon>Flavobacteriia</taxon>
        <taxon>Flavobacteriales</taxon>
        <taxon>Flavobacteriaceae</taxon>
        <taxon>Croceitalea</taxon>
    </lineage>
</organism>
<dbReference type="PATRIC" id="fig|1300341.3.peg.1424"/>
<proteinExistence type="predicted"/>
<feature type="transmembrane region" description="Helical" evidence="1">
    <location>
        <begin position="178"/>
        <end position="199"/>
    </location>
</feature>
<dbReference type="EMBL" id="LDJX01000002">
    <property type="protein sequence ID" value="KPM32796.1"/>
    <property type="molecule type" value="Genomic_DNA"/>
</dbReference>
<comment type="caution">
    <text evidence="2">The sequence shown here is derived from an EMBL/GenBank/DDBJ whole genome shotgun (WGS) entry which is preliminary data.</text>
</comment>
<dbReference type="AlphaFoldDB" id="A0A0N8H4A1"/>
<sequence>MTVSLALLALAKSMFPSSFSSFIILPFNDKYVKLTKDKGKIRSGFHVLLTLFQLLNFSLFCFLSNNILNGHQIDFYPLVFWIMFAGLLFFVLVKIVLQFGNGYFFQNQSLMTNLIFEKLSYFNYSGLIAFFGNIILTYIFIQSVPTIYIIFLLIAMVNLIGIVNTLRNRQKLILSNLIYFILYLCALEISPLVILISFLKD</sequence>
<feature type="transmembrane region" description="Helical" evidence="1">
    <location>
        <begin position="6"/>
        <end position="27"/>
    </location>
</feature>
<keyword evidence="1" id="KW-1133">Transmembrane helix</keyword>
<evidence type="ECO:0000256" key="1">
    <source>
        <dbReference type="SAM" id="Phobius"/>
    </source>
</evidence>
<evidence type="ECO:0008006" key="4">
    <source>
        <dbReference type="Google" id="ProtNLM"/>
    </source>
</evidence>
<dbReference type="Proteomes" id="UP000050280">
    <property type="component" value="Unassembled WGS sequence"/>
</dbReference>
<reference evidence="2 3" key="1">
    <citation type="submission" date="2015-09" db="EMBL/GenBank/DDBJ databases">
        <title>Genome sequence of the marine flavobacterium Croceitalea dokdonensis DOKDO 023 that contains proton- and sodium-pumping rhodopsins.</title>
        <authorList>
            <person name="Kwon S.-K."/>
            <person name="Lee H.K."/>
            <person name="Kwak M.-J."/>
            <person name="Kim J.F."/>
        </authorList>
    </citation>
    <scope>NUCLEOTIDE SEQUENCE [LARGE SCALE GENOMIC DNA]</scope>
    <source>
        <strain evidence="2 3">DOKDO 023</strain>
    </source>
</reference>
<feature type="transmembrane region" description="Helical" evidence="1">
    <location>
        <begin position="47"/>
        <end position="68"/>
    </location>
</feature>
<dbReference type="STRING" id="1300341.I595_1223"/>
<dbReference type="InterPro" id="IPR025367">
    <property type="entry name" value="DUF4271"/>
</dbReference>
<dbReference type="Pfam" id="PF14093">
    <property type="entry name" value="DUF4271"/>
    <property type="match status" value="1"/>
</dbReference>